<accession>A0A1P8KPL0</accession>
<evidence type="ECO:0000313" key="2">
    <source>
        <dbReference type="Proteomes" id="UP000186074"/>
    </source>
</evidence>
<dbReference type="RefSeq" id="WP_076088197.1">
    <property type="nucleotide sequence ID" value="NZ_CP019070.1"/>
</dbReference>
<evidence type="ECO:0000313" key="1">
    <source>
        <dbReference type="EMBL" id="APW66429.1"/>
    </source>
</evidence>
<dbReference type="OrthoDB" id="5794490at2"/>
<dbReference type="EMBL" id="CP019070">
    <property type="protein sequence ID" value="APW66429.1"/>
    <property type="molecule type" value="Genomic_DNA"/>
</dbReference>
<dbReference type="KEGG" id="alp:LPB137_11485"/>
<name>A0A1P8KPL0_9BACT</name>
<gene>
    <name evidence="1" type="ORF">LPB137_11485</name>
</gene>
<protein>
    <submittedName>
        <fullName evidence="1">Uncharacterized protein</fullName>
    </submittedName>
</protein>
<dbReference type="Proteomes" id="UP000186074">
    <property type="component" value="Chromosome"/>
</dbReference>
<reference evidence="1 2" key="1">
    <citation type="submission" date="2017-01" db="EMBL/GenBank/DDBJ databases">
        <title>Genome sequencing of Arcobacter sp. LPB0137.</title>
        <authorList>
            <person name="Lee G.-W."/>
            <person name="Yi H."/>
        </authorList>
    </citation>
    <scope>NUCLEOTIDE SEQUENCE [LARGE SCALE GENOMIC DNA]</scope>
    <source>
        <strain evidence="1 2">LPB0137</strain>
    </source>
</reference>
<keyword evidence="2" id="KW-1185">Reference proteome</keyword>
<sequence length="145" mass="16747">MKNLLIVLFFTVFVYGESTFSNPQPSFDEPRKVVFQIYDSELDKVNHNLGTIYNILKEYPEESLKVAVVAYGNGMRALKKDFDKATLARISSLMEYDVEFFACKNTMESMKWTEDDFIDDLEYVQAGIVEFVEKQIDGYIGVNAY</sequence>
<dbReference type="Pfam" id="PF02635">
    <property type="entry name" value="DsrE"/>
    <property type="match status" value="1"/>
</dbReference>
<dbReference type="Gene3D" id="3.40.1260.10">
    <property type="entry name" value="DsrEFH-like"/>
    <property type="match status" value="1"/>
</dbReference>
<dbReference type="PANTHER" id="PTHR37691">
    <property type="entry name" value="BLR3518 PROTEIN"/>
    <property type="match status" value="1"/>
</dbReference>
<dbReference type="SUPFAM" id="SSF75169">
    <property type="entry name" value="DsrEFH-like"/>
    <property type="match status" value="1"/>
</dbReference>
<dbReference type="STRING" id="1850254.LPB137_11485"/>
<dbReference type="InterPro" id="IPR003787">
    <property type="entry name" value="Sulphur_relay_DsrE/F-like"/>
</dbReference>
<dbReference type="InterPro" id="IPR027396">
    <property type="entry name" value="DsrEFH-like"/>
</dbReference>
<dbReference type="PANTHER" id="PTHR37691:SF1">
    <property type="entry name" value="BLR3518 PROTEIN"/>
    <property type="match status" value="1"/>
</dbReference>
<organism evidence="1 2">
    <name type="scientific">Poseidonibacter parvus</name>
    <dbReference type="NCBI Taxonomy" id="1850254"/>
    <lineage>
        <taxon>Bacteria</taxon>
        <taxon>Pseudomonadati</taxon>
        <taxon>Campylobacterota</taxon>
        <taxon>Epsilonproteobacteria</taxon>
        <taxon>Campylobacterales</taxon>
        <taxon>Arcobacteraceae</taxon>
        <taxon>Poseidonibacter</taxon>
    </lineage>
</organism>
<proteinExistence type="predicted"/>
<dbReference type="AlphaFoldDB" id="A0A1P8KPL0"/>